<organism evidence="2 3">
    <name type="scientific">Longimycelium tulufanense</name>
    <dbReference type="NCBI Taxonomy" id="907463"/>
    <lineage>
        <taxon>Bacteria</taxon>
        <taxon>Bacillati</taxon>
        <taxon>Actinomycetota</taxon>
        <taxon>Actinomycetes</taxon>
        <taxon>Pseudonocardiales</taxon>
        <taxon>Pseudonocardiaceae</taxon>
        <taxon>Longimycelium</taxon>
    </lineage>
</organism>
<dbReference type="AlphaFoldDB" id="A0A8J3CCM3"/>
<evidence type="ECO:0000256" key="1">
    <source>
        <dbReference type="SAM" id="MobiDB-lite"/>
    </source>
</evidence>
<reference evidence="2" key="1">
    <citation type="journal article" date="2014" name="Int. J. Syst. Evol. Microbiol.">
        <title>Complete genome sequence of Corynebacterium casei LMG S-19264T (=DSM 44701T), isolated from a smear-ripened cheese.</title>
        <authorList>
            <consortium name="US DOE Joint Genome Institute (JGI-PGF)"/>
            <person name="Walter F."/>
            <person name="Albersmeier A."/>
            <person name="Kalinowski J."/>
            <person name="Ruckert C."/>
        </authorList>
    </citation>
    <scope>NUCLEOTIDE SEQUENCE</scope>
    <source>
        <strain evidence="2">CGMCC 4.5737</strain>
    </source>
</reference>
<reference evidence="2" key="2">
    <citation type="submission" date="2020-09" db="EMBL/GenBank/DDBJ databases">
        <authorList>
            <person name="Sun Q."/>
            <person name="Zhou Y."/>
        </authorList>
    </citation>
    <scope>NUCLEOTIDE SEQUENCE</scope>
    <source>
        <strain evidence="2">CGMCC 4.5737</strain>
    </source>
</reference>
<evidence type="ECO:0000313" key="3">
    <source>
        <dbReference type="Proteomes" id="UP000637578"/>
    </source>
</evidence>
<feature type="region of interest" description="Disordered" evidence="1">
    <location>
        <begin position="1"/>
        <end position="76"/>
    </location>
</feature>
<feature type="compositionally biased region" description="Basic and acidic residues" evidence="1">
    <location>
        <begin position="1"/>
        <end position="19"/>
    </location>
</feature>
<evidence type="ECO:0000313" key="2">
    <source>
        <dbReference type="EMBL" id="GGM46520.1"/>
    </source>
</evidence>
<dbReference type="EMBL" id="BMMK01000005">
    <property type="protein sequence ID" value="GGM46520.1"/>
    <property type="molecule type" value="Genomic_DNA"/>
</dbReference>
<sequence>MRALLHDSGEGSSHSRCDHACGAGDAPTSAATETRNTREVGMDGKNGNGAHDVQDDKATGKGPEDIDPDRYGKGDE</sequence>
<gene>
    <name evidence="2" type="ORF">GCM10012275_16980</name>
</gene>
<protein>
    <submittedName>
        <fullName evidence="2">Uncharacterized protein</fullName>
    </submittedName>
</protein>
<name>A0A8J3CCM3_9PSEU</name>
<dbReference type="Proteomes" id="UP000637578">
    <property type="component" value="Unassembled WGS sequence"/>
</dbReference>
<accession>A0A8J3CCM3</accession>
<feature type="compositionally biased region" description="Basic and acidic residues" evidence="1">
    <location>
        <begin position="52"/>
        <end position="76"/>
    </location>
</feature>
<comment type="caution">
    <text evidence="2">The sequence shown here is derived from an EMBL/GenBank/DDBJ whole genome shotgun (WGS) entry which is preliminary data.</text>
</comment>
<proteinExistence type="predicted"/>
<keyword evidence="3" id="KW-1185">Reference proteome</keyword>